<gene>
    <name evidence="12" type="ORF">EVEC_LOCUS5789</name>
</gene>
<evidence type="ECO:0000256" key="3">
    <source>
        <dbReference type="ARBA" id="ARBA00015796"/>
    </source>
</evidence>
<comment type="function">
    <text evidence="1 11">Accessory subunit of the mitochondrial membrane respiratory chain NADH dehydrogenase (Complex I), that is believed not to be involved in catalysis. Complex I functions in the transfer of electrons from NADH to the respiratory chain. The immediate electron acceptor for the enzyme is believed to be ubiquinone.</text>
</comment>
<name>A0A0N4V7B5_ENTVE</name>
<dbReference type="Proteomes" id="UP000274131">
    <property type="component" value="Unassembled WGS sequence"/>
</dbReference>
<evidence type="ECO:0000256" key="8">
    <source>
        <dbReference type="ARBA" id="ARBA00022982"/>
    </source>
</evidence>
<keyword evidence="5 11" id="KW-0679">Respiratory chain</keyword>
<evidence type="ECO:0000256" key="11">
    <source>
        <dbReference type="RuleBase" id="RU367010"/>
    </source>
</evidence>
<sequence>MLDFCRGDARKLKLSNLNGLPEEHLHRTARIFRQAREAPQSARGNTKAWRVELDTKERWENPLMGWCSTADPLSNIEMGLKFASKESAISFCEKVGWDYEVEEFAEPEIKPKNYGENFAWDKRTRVSTK</sequence>
<evidence type="ECO:0000256" key="9">
    <source>
        <dbReference type="ARBA" id="ARBA00023128"/>
    </source>
</evidence>
<accession>A0A0N4V7B5</accession>
<comment type="similarity">
    <text evidence="2 11">Belongs to the complex I NDUFS4 subunit family.</text>
</comment>
<dbReference type="FunFam" id="3.30.160.190:FF:000001">
    <property type="entry name" value="NADH-ubiquinone oxidoreductase 21 kDa subunit mitochondrial"/>
    <property type="match status" value="1"/>
</dbReference>
<keyword evidence="13" id="KW-1185">Reference proteome</keyword>
<keyword evidence="6 11" id="KW-0999">Mitochondrion inner membrane</keyword>
<evidence type="ECO:0000256" key="10">
    <source>
        <dbReference type="ARBA" id="ARBA00023136"/>
    </source>
</evidence>
<evidence type="ECO:0000256" key="5">
    <source>
        <dbReference type="ARBA" id="ARBA00022660"/>
    </source>
</evidence>
<dbReference type="OrthoDB" id="3089at2759"/>
<dbReference type="GO" id="GO:0022900">
    <property type="term" value="P:electron transport chain"/>
    <property type="evidence" value="ECO:0007669"/>
    <property type="project" value="InterPro"/>
</dbReference>
<evidence type="ECO:0000313" key="12">
    <source>
        <dbReference type="EMBL" id="VDD91038.1"/>
    </source>
</evidence>
<dbReference type="PANTHER" id="PTHR12219:SF8">
    <property type="entry name" value="NADH DEHYDROGENASE [UBIQUINONE] IRON-SULFUR PROTEIN 4, MITOCHONDRIAL"/>
    <property type="match status" value="1"/>
</dbReference>
<protein>
    <recommendedName>
        <fullName evidence="3 11">NADH dehydrogenase [ubiquinone] iron-sulfur protein 4, mitochondrial</fullName>
    </recommendedName>
</protein>
<proteinExistence type="inferred from homology"/>
<keyword evidence="4 11" id="KW-0813">Transport</keyword>
<dbReference type="STRING" id="51028.A0A0N4V7B5"/>
<evidence type="ECO:0000256" key="7">
    <source>
        <dbReference type="ARBA" id="ARBA00022946"/>
    </source>
</evidence>
<reference evidence="14" key="1">
    <citation type="submission" date="2017-02" db="UniProtKB">
        <authorList>
            <consortium name="WormBaseParasite"/>
        </authorList>
    </citation>
    <scope>IDENTIFICATION</scope>
</reference>
<dbReference type="GO" id="GO:0005743">
    <property type="term" value="C:mitochondrial inner membrane"/>
    <property type="evidence" value="ECO:0007669"/>
    <property type="project" value="UniProtKB-SubCell"/>
</dbReference>
<comment type="subcellular location">
    <subcellularLocation>
        <location evidence="11">Mitochondrion inner membrane</location>
        <topology evidence="11">Peripheral membrane protein</topology>
        <orientation evidence="11">Matrix side</orientation>
    </subcellularLocation>
</comment>
<dbReference type="InterPro" id="IPR006885">
    <property type="entry name" value="NADH_UbQ_FeS_4_mit-like"/>
</dbReference>
<keyword evidence="8 11" id="KW-0249">Electron transport</keyword>
<keyword evidence="10 11" id="KW-0472">Membrane</keyword>
<evidence type="ECO:0000256" key="6">
    <source>
        <dbReference type="ARBA" id="ARBA00022792"/>
    </source>
</evidence>
<dbReference type="InterPro" id="IPR038532">
    <property type="entry name" value="NDUFS4-like_sf"/>
</dbReference>
<dbReference type="WBParaSite" id="EVEC_0000617801-mRNA-1">
    <property type="protein sequence ID" value="EVEC_0000617801-mRNA-1"/>
    <property type="gene ID" value="EVEC_0000617801"/>
</dbReference>
<keyword evidence="7 11" id="KW-0809">Transit peptide</keyword>
<organism evidence="14">
    <name type="scientific">Enterobius vermicularis</name>
    <name type="common">Human pinworm</name>
    <dbReference type="NCBI Taxonomy" id="51028"/>
    <lineage>
        <taxon>Eukaryota</taxon>
        <taxon>Metazoa</taxon>
        <taxon>Ecdysozoa</taxon>
        <taxon>Nematoda</taxon>
        <taxon>Chromadorea</taxon>
        <taxon>Rhabditida</taxon>
        <taxon>Spirurina</taxon>
        <taxon>Oxyuridomorpha</taxon>
        <taxon>Oxyuroidea</taxon>
        <taxon>Oxyuridae</taxon>
        <taxon>Enterobius</taxon>
    </lineage>
</organism>
<evidence type="ECO:0000256" key="4">
    <source>
        <dbReference type="ARBA" id="ARBA00022448"/>
    </source>
</evidence>
<keyword evidence="9 11" id="KW-0496">Mitochondrion</keyword>
<reference evidence="12 13" key="2">
    <citation type="submission" date="2018-10" db="EMBL/GenBank/DDBJ databases">
        <authorList>
            <consortium name="Pathogen Informatics"/>
        </authorList>
    </citation>
    <scope>NUCLEOTIDE SEQUENCE [LARGE SCALE GENOMIC DNA]</scope>
</reference>
<evidence type="ECO:0000313" key="14">
    <source>
        <dbReference type="WBParaSite" id="EVEC_0000617801-mRNA-1"/>
    </source>
</evidence>
<evidence type="ECO:0000256" key="2">
    <source>
        <dbReference type="ARBA" id="ARBA00005882"/>
    </source>
</evidence>
<dbReference type="AlphaFoldDB" id="A0A0N4V7B5"/>
<dbReference type="Gene3D" id="3.30.160.190">
    <property type="entry name" value="atu1810 like domain"/>
    <property type="match status" value="1"/>
</dbReference>
<evidence type="ECO:0000313" key="13">
    <source>
        <dbReference type="Proteomes" id="UP000274131"/>
    </source>
</evidence>
<dbReference type="EMBL" id="UXUI01008270">
    <property type="protein sequence ID" value="VDD91038.1"/>
    <property type="molecule type" value="Genomic_DNA"/>
</dbReference>
<evidence type="ECO:0000256" key="1">
    <source>
        <dbReference type="ARBA" id="ARBA00003195"/>
    </source>
</evidence>
<dbReference type="Pfam" id="PF04800">
    <property type="entry name" value="NDUS4"/>
    <property type="match status" value="1"/>
</dbReference>
<dbReference type="PANTHER" id="PTHR12219">
    <property type="entry name" value="NADH-UBIQUINONE OXIDOREDUCTASE"/>
    <property type="match status" value="1"/>
</dbReference>